<dbReference type="AlphaFoldDB" id="A0A0F8XYA3"/>
<dbReference type="EMBL" id="LAZR01056538">
    <property type="protein sequence ID" value="KKK73978.1"/>
    <property type="molecule type" value="Genomic_DNA"/>
</dbReference>
<accession>A0A0F8XYA3</accession>
<dbReference type="GO" id="GO:0006629">
    <property type="term" value="P:lipid metabolic process"/>
    <property type="evidence" value="ECO:0007669"/>
    <property type="project" value="InterPro"/>
</dbReference>
<protein>
    <recommendedName>
        <fullName evidence="1">Fungal lipase-type domain-containing protein</fullName>
    </recommendedName>
</protein>
<dbReference type="PANTHER" id="PTHR45856:SF24">
    <property type="entry name" value="FUNGAL LIPASE-LIKE DOMAIN-CONTAINING PROTEIN"/>
    <property type="match status" value="1"/>
</dbReference>
<sequence>MTLLDIAPTLARLSGLAYERPLEFQRGLDRMGFRLVESYDKNDTEAFLVANETYAVLVFRGTEASRFHWRDLKSNLGIPVRWAGRGRAHAGYDRHLSMIRNEVTAMAESVASETSLYVTGHSMGGALATLWAAFWYALERGYKLAGLVTFGAPKALTRAASAPIACPMLRVVNNYDFAPKWPPIILSHPCPAFRINSGGWPGPVSRHSVGKYVGVLDTWG</sequence>
<dbReference type="InterPro" id="IPR002921">
    <property type="entry name" value="Fungal_lipase-type"/>
</dbReference>
<evidence type="ECO:0000259" key="1">
    <source>
        <dbReference type="Pfam" id="PF01764"/>
    </source>
</evidence>
<gene>
    <name evidence="2" type="ORF">LCGC14_2888390</name>
</gene>
<reference evidence="2" key="1">
    <citation type="journal article" date="2015" name="Nature">
        <title>Complex archaea that bridge the gap between prokaryotes and eukaryotes.</title>
        <authorList>
            <person name="Spang A."/>
            <person name="Saw J.H."/>
            <person name="Jorgensen S.L."/>
            <person name="Zaremba-Niedzwiedzka K."/>
            <person name="Martijn J."/>
            <person name="Lind A.E."/>
            <person name="van Eijk R."/>
            <person name="Schleper C."/>
            <person name="Guy L."/>
            <person name="Ettema T.J."/>
        </authorList>
    </citation>
    <scope>NUCLEOTIDE SEQUENCE</scope>
</reference>
<dbReference type="Gene3D" id="3.40.50.1820">
    <property type="entry name" value="alpha/beta hydrolase"/>
    <property type="match status" value="1"/>
</dbReference>
<dbReference type="Pfam" id="PF01764">
    <property type="entry name" value="Lipase_3"/>
    <property type="match status" value="1"/>
</dbReference>
<proteinExistence type="predicted"/>
<dbReference type="SUPFAM" id="SSF53474">
    <property type="entry name" value="alpha/beta-Hydrolases"/>
    <property type="match status" value="1"/>
</dbReference>
<dbReference type="InterPro" id="IPR029058">
    <property type="entry name" value="AB_hydrolase_fold"/>
</dbReference>
<dbReference type="InterPro" id="IPR051218">
    <property type="entry name" value="Sec_MonoDiacylglyc_Lipase"/>
</dbReference>
<organism evidence="2">
    <name type="scientific">marine sediment metagenome</name>
    <dbReference type="NCBI Taxonomy" id="412755"/>
    <lineage>
        <taxon>unclassified sequences</taxon>
        <taxon>metagenomes</taxon>
        <taxon>ecological metagenomes</taxon>
    </lineage>
</organism>
<dbReference type="CDD" id="cd00519">
    <property type="entry name" value="Lipase_3"/>
    <property type="match status" value="1"/>
</dbReference>
<feature type="domain" description="Fungal lipase-type" evidence="1">
    <location>
        <begin position="56"/>
        <end position="184"/>
    </location>
</feature>
<evidence type="ECO:0000313" key="2">
    <source>
        <dbReference type="EMBL" id="KKK73978.1"/>
    </source>
</evidence>
<name>A0A0F8XYA3_9ZZZZ</name>
<dbReference type="PANTHER" id="PTHR45856">
    <property type="entry name" value="ALPHA/BETA-HYDROLASES SUPERFAMILY PROTEIN"/>
    <property type="match status" value="1"/>
</dbReference>
<comment type="caution">
    <text evidence="2">The sequence shown here is derived from an EMBL/GenBank/DDBJ whole genome shotgun (WGS) entry which is preliminary data.</text>
</comment>